<feature type="signal peptide" evidence="2">
    <location>
        <begin position="1"/>
        <end position="28"/>
    </location>
</feature>
<dbReference type="SMART" id="SM00278">
    <property type="entry name" value="HhH1"/>
    <property type="match status" value="2"/>
</dbReference>
<feature type="region of interest" description="Disordered" evidence="1">
    <location>
        <begin position="100"/>
        <end position="140"/>
    </location>
</feature>
<evidence type="ECO:0000259" key="3">
    <source>
        <dbReference type="SMART" id="SM00278"/>
    </source>
</evidence>
<gene>
    <name evidence="4" type="ORF">GCM10011450_02000</name>
</gene>
<dbReference type="Gene3D" id="1.10.150.280">
    <property type="entry name" value="AF1531-like domain"/>
    <property type="match status" value="1"/>
</dbReference>
<evidence type="ECO:0000313" key="4">
    <source>
        <dbReference type="EMBL" id="GGW76077.1"/>
    </source>
</evidence>
<keyword evidence="2" id="KW-0732">Signal</keyword>
<dbReference type="InterPro" id="IPR003583">
    <property type="entry name" value="Hlx-hairpin-Hlx_DNA-bd_motif"/>
</dbReference>
<keyword evidence="5" id="KW-1185">Reference proteome</keyword>
<dbReference type="RefSeq" id="WP_189383574.1">
    <property type="nucleotide sequence ID" value="NZ_BAABFY010000002.1"/>
</dbReference>
<feature type="domain" description="Helix-hairpin-helix DNA-binding motif class 1" evidence="3">
    <location>
        <begin position="68"/>
        <end position="87"/>
    </location>
</feature>
<dbReference type="PANTHER" id="PTHR21180">
    <property type="entry name" value="ENDONUCLEASE/EXONUCLEASE/PHOSPHATASE FAMILY DOMAIN-CONTAINING PROTEIN 1"/>
    <property type="match status" value="1"/>
</dbReference>
<organism evidence="4 5">
    <name type="scientific">Advenella faeciporci</name>
    <dbReference type="NCBI Taxonomy" id="797535"/>
    <lineage>
        <taxon>Bacteria</taxon>
        <taxon>Pseudomonadati</taxon>
        <taxon>Pseudomonadota</taxon>
        <taxon>Betaproteobacteria</taxon>
        <taxon>Burkholderiales</taxon>
        <taxon>Alcaligenaceae</taxon>
    </lineage>
</organism>
<protein>
    <recommendedName>
        <fullName evidence="3">Helix-hairpin-helix DNA-binding motif class 1 domain-containing protein</fullName>
    </recommendedName>
</protein>
<sequence length="140" mass="15529">MKQIKTGKSCWLKWFLFWSFFLSGAANAVDINSASREQLVSIKGIGQTTAENIIRERQRGGPFLSRQDLSLRVKGIGRKRADKLFEAGLEIDGQDLPGKQAVDVAHQGRSTNKKGAKRSLSAAEPKLIKPYKENAGTREK</sequence>
<dbReference type="Proteomes" id="UP000608345">
    <property type="component" value="Unassembled WGS sequence"/>
</dbReference>
<dbReference type="GO" id="GO:0003677">
    <property type="term" value="F:DNA binding"/>
    <property type="evidence" value="ECO:0007669"/>
    <property type="project" value="InterPro"/>
</dbReference>
<dbReference type="GO" id="GO:0006281">
    <property type="term" value="P:DNA repair"/>
    <property type="evidence" value="ECO:0007669"/>
    <property type="project" value="InterPro"/>
</dbReference>
<feature type="chain" id="PRO_5037263831" description="Helix-hairpin-helix DNA-binding motif class 1 domain-containing protein" evidence="2">
    <location>
        <begin position="29"/>
        <end position="140"/>
    </location>
</feature>
<dbReference type="SUPFAM" id="SSF47781">
    <property type="entry name" value="RuvA domain 2-like"/>
    <property type="match status" value="1"/>
</dbReference>
<dbReference type="InterPro" id="IPR010994">
    <property type="entry name" value="RuvA_2-like"/>
</dbReference>
<name>A0A918JEZ9_9BURK</name>
<feature type="compositionally biased region" description="Basic and acidic residues" evidence="1">
    <location>
        <begin position="126"/>
        <end position="140"/>
    </location>
</feature>
<evidence type="ECO:0000256" key="2">
    <source>
        <dbReference type="SAM" id="SignalP"/>
    </source>
</evidence>
<comment type="caution">
    <text evidence="4">The sequence shown here is derived from an EMBL/GenBank/DDBJ whole genome shotgun (WGS) entry which is preliminary data.</text>
</comment>
<feature type="domain" description="Helix-hairpin-helix DNA-binding motif class 1" evidence="3">
    <location>
        <begin position="37"/>
        <end position="56"/>
    </location>
</feature>
<dbReference type="Pfam" id="PF12836">
    <property type="entry name" value="HHH_3"/>
    <property type="match status" value="1"/>
</dbReference>
<evidence type="ECO:0000256" key="1">
    <source>
        <dbReference type="SAM" id="MobiDB-lite"/>
    </source>
</evidence>
<dbReference type="PANTHER" id="PTHR21180:SF32">
    <property type="entry name" value="ENDONUCLEASE_EXONUCLEASE_PHOSPHATASE FAMILY DOMAIN-CONTAINING PROTEIN 1"/>
    <property type="match status" value="1"/>
</dbReference>
<reference evidence="4" key="1">
    <citation type="journal article" date="2014" name="Int. J. Syst. Evol. Microbiol.">
        <title>Complete genome sequence of Corynebacterium casei LMG S-19264T (=DSM 44701T), isolated from a smear-ripened cheese.</title>
        <authorList>
            <consortium name="US DOE Joint Genome Institute (JGI-PGF)"/>
            <person name="Walter F."/>
            <person name="Albersmeier A."/>
            <person name="Kalinowski J."/>
            <person name="Ruckert C."/>
        </authorList>
    </citation>
    <scope>NUCLEOTIDE SEQUENCE</scope>
    <source>
        <strain evidence="4">KCTC 23732</strain>
    </source>
</reference>
<accession>A0A918JEZ9</accession>
<evidence type="ECO:0000313" key="5">
    <source>
        <dbReference type="Proteomes" id="UP000608345"/>
    </source>
</evidence>
<reference evidence="4" key="2">
    <citation type="submission" date="2020-09" db="EMBL/GenBank/DDBJ databases">
        <authorList>
            <person name="Sun Q."/>
            <person name="Kim S."/>
        </authorList>
    </citation>
    <scope>NUCLEOTIDE SEQUENCE</scope>
    <source>
        <strain evidence="4">KCTC 23732</strain>
    </source>
</reference>
<proteinExistence type="predicted"/>
<dbReference type="EMBL" id="BMYS01000001">
    <property type="protein sequence ID" value="GGW76077.1"/>
    <property type="molecule type" value="Genomic_DNA"/>
</dbReference>
<dbReference type="AlphaFoldDB" id="A0A918JEZ9"/>
<dbReference type="InterPro" id="IPR051675">
    <property type="entry name" value="Endo/Exo/Phosphatase_dom_1"/>
</dbReference>